<evidence type="ECO:0000313" key="4">
    <source>
        <dbReference type="Proteomes" id="UP001558613"/>
    </source>
</evidence>
<dbReference type="InterPro" id="IPR025398">
    <property type="entry name" value="DUF4371"/>
</dbReference>
<reference evidence="3 4" key="1">
    <citation type="submission" date="2023-09" db="EMBL/GenBank/DDBJ databases">
        <authorList>
            <person name="Wang M."/>
        </authorList>
    </citation>
    <scope>NUCLEOTIDE SEQUENCE [LARGE SCALE GENOMIC DNA]</scope>
    <source>
        <strain evidence="3">GT-2023</strain>
        <tissue evidence="3">Liver</tissue>
    </source>
</reference>
<organism evidence="3 4">
    <name type="scientific">Cirrhinus molitorella</name>
    <name type="common">mud carp</name>
    <dbReference type="NCBI Taxonomy" id="172907"/>
    <lineage>
        <taxon>Eukaryota</taxon>
        <taxon>Metazoa</taxon>
        <taxon>Chordata</taxon>
        <taxon>Craniata</taxon>
        <taxon>Vertebrata</taxon>
        <taxon>Euteleostomi</taxon>
        <taxon>Actinopterygii</taxon>
        <taxon>Neopterygii</taxon>
        <taxon>Teleostei</taxon>
        <taxon>Ostariophysi</taxon>
        <taxon>Cypriniformes</taxon>
        <taxon>Cyprinidae</taxon>
        <taxon>Labeoninae</taxon>
        <taxon>Labeonini</taxon>
        <taxon>Cirrhinus</taxon>
    </lineage>
</organism>
<gene>
    <name evidence="3" type="ORF">QQF64_026038</name>
</gene>
<evidence type="ECO:0000256" key="1">
    <source>
        <dbReference type="SAM" id="MobiDB-lite"/>
    </source>
</evidence>
<feature type="domain" description="DUF4371" evidence="2">
    <location>
        <begin position="113"/>
        <end position="209"/>
    </location>
</feature>
<evidence type="ECO:0000259" key="2">
    <source>
        <dbReference type="Pfam" id="PF14291"/>
    </source>
</evidence>
<dbReference type="Pfam" id="PF14291">
    <property type="entry name" value="DUF4371"/>
    <property type="match status" value="1"/>
</dbReference>
<keyword evidence="4" id="KW-1185">Reference proteome</keyword>
<dbReference type="Proteomes" id="UP001558613">
    <property type="component" value="Unassembled WGS sequence"/>
</dbReference>
<protein>
    <recommendedName>
        <fullName evidence="2">DUF4371 domain-containing protein</fullName>
    </recommendedName>
</protein>
<evidence type="ECO:0000313" key="3">
    <source>
        <dbReference type="EMBL" id="KAL1279365.1"/>
    </source>
</evidence>
<dbReference type="EMBL" id="JAYMGO010000003">
    <property type="protein sequence ID" value="KAL1279365.1"/>
    <property type="molecule type" value="Genomic_DNA"/>
</dbReference>
<feature type="compositionally biased region" description="Basic and acidic residues" evidence="1">
    <location>
        <begin position="54"/>
        <end position="99"/>
    </location>
</feature>
<feature type="region of interest" description="Disordered" evidence="1">
    <location>
        <begin position="23"/>
        <end position="124"/>
    </location>
</feature>
<dbReference type="PANTHER" id="PTHR45749">
    <property type="match status" value="1"/>
</dbReference>
<comment type="caution">
    <text evidence="3">The sequence shown here is derived from an EMBL/GenBank/DDBJ whole genome shotgun (WGS) entry which is preliminary data.</text>
</comment>
<feature type="compositionally biased region" description="Basic and acidic residues" evidence="1">
    <location>
        <begin position="23"/>
        <end position="48"/>
    </location>
</feature>
<feature type="non-terminal residue" evidence="3">
    <location>
        <position position="1"/>
    </location>
</feature>
<dbReference type="PANTHER" id="PTHR45749:SF37">
    <property type="entry name" value="OS05G0311600 PROTEIN"/>
    <property type="match status" value="1"/>
</dbReference>
<proteinExistence type="predicted"/>
<name>A0ABR3NR52_9TELE</name>
<sequence>DTMKRKADIQSFFKLKRIGKSEPDHVGVEGADKTEKGTKEVVEDREGDGVVVERNIEMDDKELERSEKAEEIQHEVSEEVEEKGLREEESSDIEREGRELQTPAPCVSGAHAQRGHRESPDSDRQGVFLAMLDLLGKHDPTVKKRLEQQAKNAKYTSRTIQNELLACLAEMVKEEIMQEVKESVQFSVIVDETKDVQKKEQMSIVLRYYYNGFGSSCQRDKKAGFCSMPSQGPDCKSYPHGGSGSYPRL</sequence>
<accession>A0ABR3NR52</accession>
<feature type="compositionally biased region" description="Basic and acidic residues" evidence="1">
    <location>
        <begin position="115"/>
        <end position="124"/>
    </location>
</feature>